<dbReference type="InterPro" id="IPR050237">
    <property type="entry name" value="ATP-dep_AMP-bd_enzyme"/>
</dbReference>
<dbReference type="RefSeq" id="WP_147400649.1">
    <property type="nucleotide sequence ID" value="NZ_QXMN01000387.1"/>
</dbReference>
<feature type="domain" description="AMP-dependent synthetase/ligase" evidence="2">
    <location>
        <begin position="7"/>
        <end position="168"/>
    </location>
</feature>
<evidence type="ECO:0000313" key="3">
    <source>
        <dbReference type="EMBL" id="RIX67173.1"/>
    </source>
</evidence>
<feature type="non-terminal residue" evidence="3">
    <location>
        <position position="1"/>
    </location>
</feature>
<comment type="caution">
    <text evidence="3">The sequence shown here is derived from an EMBL/GenBank/DDBJ whole genome shotgun (WGS) entry which is preliminary data.</text>
</comment>
<evidence type="ECO:0000313" key="4">
    <source>
        <dbReference type="Proteomes" id="UP000265619"/>
    </source>
</evidence>
<proteinExistence type="predicted"/>
<name>A0A9X8GRU5_9BURK</name>
<dbReference type="AlphaFoldDB" id="A0A9X8GRU5"/>
<dbReference type="PANTHER" id="PTHR43767">
    <property type="entry name" value="LONG-CHAIN-FATTY-ACID--COA LIGASE"/>
    <property type="match status" value="1"/>
</dbReference>
<dbReference type="PANTHER" id="PTHR43767:SF1">
    <property type="entry name" value="NONRIBOSOMAL PEPTIDE SYNTHASE PES1 (EUROFUNG)-RELATED"/>
    <property type="match status" value="1"/>
</dbReference>
<keyword evidence="3" id="KW-0436">Ligase</keyword>
<organism evidence="3 4">
    <name type="scientific">Acidovorax cavernicola</name>
    <dbReference type="NCBI Taxonomy" id="1675792"/>
    <lineage>
        <taxon>Bacteria</taxon>
        <taxon>Pseudomonadati</taxon>
        <taxon>Pseudomonadota</taxon>
        <taxon>Betaproteobacteria</taxon>
        <taxon>Burkholderiales</taxon>
        <taxon>Comamonadaceae</taxon>
        <taxon>Acidovorax</taxon>
    </lineage>
</organism>
<keyword evidence="1" id="KW-1133">Transmembrane helix</keyword>
<dbReference type="SUPFAM" id="SSF56801">
    <property type="entry name" value="Acetyl-CoA synthetase-like"/>
    <property type="match status" value="1"/>
</dbReference>
<keyword evidence="1" id="KW-0812">Transmembrane</keyword>
<reference evidence="3 4" key="1">
    <citation type="submission" date="2018-09" db="EMBL/GenBank/DDBJ databases">
        <title>Acidovorax cavernicola nov. sp. isolated from Gruta de las Maravillas (Aracena, Spain).</title>
        <authorList>
            <person name="Jurado V."/>
            <person name="Gutierrez-Patricio S."/>
            <person name="Gonzalez-Pimentel J.L."/>
            <person name="Miller A.Z."/>
            <person name="Laiz L."/>
            <person name="Saiz-Jimenez C."/>
        </authorList>
    </citation>
    <scope>NUCLEOTIDE SEQUENCE [LARGE SCALE GENOMIC DNA]</scope>
    <source>
        <strain evidence="3 4">1011MAR4D40.2</strain>
    </source>
</reference>
<dbReference type="Gene3D" id="3.40.50.980">
    <property type="match status" value="1"/>
</dbReference>
<keyword evidence="1" id="KW-0472">Membrane</keyword>
<dbReference type="OrthoDB" id="9766486at2"/>
<accession>A0A9X8GRU5</accession>
<dbReference type="EMBL" id="QXMN01000387">
    <property type="protein sequence ID" value="RIX67173.1"/>
    <property type="molecule type" value="Genomic_DNA"/>
</dbReference>
<dbReference type="Gene3D" id="2.30.38.10">
    <property type="entry name" value="Luciferase, Domain 3"/>
    <property type="match status" value="1"/>
</dbReference>
<evidence type="ECO:0000259" key="2">
    <source>
        <dbReference type="Pfam" id="PF00501"/>
    </source>
</evidence>
<feature type="transmembrane region" description="Helical" evidence="1">
    <location>
        <begin position="20"/>
        <end position="40"/>
    </location>
</feature>
<protein>
    <submittedName>
        <fullName evidence="3">Long-chain fatty acid--CoA ligase</fullName>
    </submittedName>
</protein>
<feature type="non-terminal residue" evidence="3">
    <location>
        <position position="168"/>
    </location>
</feature>
<gene>
    <name evidence="3" type="ORF">D3H34_33800</name>
</gene>
<keyword evidence="4" id="KW-1185">Reference proteome</keyword>
<dbReference type="GO" id="GO:0016874">
    <property type="term" value="F:ligase activity"/>
    <property type="evidence" value="ECO:0007669"/>
    <property type="project" value="UniProtKB-KW"/>
</dbReference>
<sequence>NTTAGVTSLASVPMFHITGLLYYVLINIYIGTTTILINRWERQLASRLIKKYAVTHWTCIPTMIADIMGNDSYRDFGFQQLRYISGGGTGMPKALAEKLQAEFELNFIEGYGLTETVASTHVNPPERPKHQCLGIPLSAVISLVVDQDTQKPLGPNEMGEIVISSPTV</sequence>
<dbReference type="Proteomes" id="UP000265619">
    <property type="component" value="Unassembled WGS sequence"/>
</dbReference>
<dbReference type="InterPro" id="IPR000873">
    <property type="entry name" value="AMP-dep_synth/lig_dom"/>
</dbReference>
<evidence type="ECO:0000256" key="1">
    <source>
        <dbReference type="SAM" id="Phobius"/>
    </source>
</evidence>
<dbReference type="Pfam" id="PF00501">
    <property type="entry name" value="AMP-binding"/>
    <property type="match status" value="1"/>
</dbReference>